<dbReference type="PANTHER" id="PTHR35796">
    <property type="entry name" value="HYPOTHETICAL CYTOSOLIC PROTEIN"/>
    <property type="match status" value="1"/>
</dbReference>
<keyword evidence="2" id="KW-0378">Hydrolase</keyword>
<dbReference type="Pfam" id="PF08000">
    <property type="entry name" value="bPH_1"/>
    <property type="match status" value="1"/>
</dbReference>
<sequence length="124" mass="14131">MGILDSLLGNASESDAQSLQQELTRLLGAGEQIQKAYAIFRDQLIFTNKRLILANKQGVTGKKVEYLSIPYRSIERFSMETTGHFDLESELKIWVRGQVEPIGFTFRNDTSIYDVYRTLSEHAL</sequence>
<comment type="caution">
    <text evidence="2">The sequence shown here is derived from an EMBL/GenBank/DDBJ whole genome shotgun (WGS) entry which is preliminary data.</text>
</comment>
<dbReference type="OrthoDB" id="9803613at2"/>
<feature type="domain" description="Bacterial Pleckstrin homology" evidence="1">
    <location>
        <begin position="3"/>
        <end position="122"/>
    </location>
</feature>
<dbReference type="GO" id="GO:0004386">
    <property type="term" value="F:helicase activity"/>
    <property type="evidence" value="ECO:0007669"/>
    <property type="project" value="UniProtKB-KW"/>
</dbReference>
<dbReference type="CDD" id="cd13225">
    <property type="entry name" value="PH-like_bacteria"/>
    <property type="match status" value="1"/>
</dbReference>
<name>A0A243WFB9_9BACT</name>
<proteinExistence type="predicted"/>
<gene>
    <name evidence="2" type="ORF">BXP70_12695</name>
</gene>
<dbReference type="InterPro" id="IPR037063">
    <property type="entry name" value="PHb_sf"/>
</dbReference>
<keyword evidence="2" id="KW-0067">ATP-binding</keyword>
<evidence type="ECO:0000259" key="1">
    <source>
        <dbReference type="Pfam" id="PF08000"/>
    </source>
</evidence>
<evidence type="ECO:0000313" key="3">
    <source>
        <dbReference type="Proteomes" id="UP000194873"/>
    </source>
</evidence>
<organism evidence="2 3">
    <name type="scientific">Hymenobacter crusticola</name>
    <dbReference type="NCBI Taxonomy" id="1770526"/>
    <lineage>
        <taxon>Bacteria</taxon>
        <taxon>Pseudomonadati</taxon>
        <taxon>Bacteroidota</taxon>
        <taxon>Cytophagia</taxon>
        <taxon>Cytophagales</taxon>
        <taxon>Hymenobacteraceae</taxon>
        <taxon>Hymenobacter</taxon>
    </lineage>
</organism>
<evidence type="ECO:0000313" key="2">
    <source>
        <dbReference type="EMBL" id="OUJ73827.1"/>
    </source>
</evidence>
<accession>A0A243WFB9</accession>
<dbReference type="Gene3D" id="2.30.29.50">
    <property type="entry name" value="Bacterial Pleckstrin homology domain"/>
    <property type="match status" value="1"/>
</dbReference>
<dbReference type="RefSeq" id="WP_086594436.1">
    <property type="nucleotide sequence ID" value="NZ_MTSE01000005.1"/>
</dbReference>
<dbReference type="Proteomes" id="UP000194873">
    <property type="component" value="Unassembled WGS sequence"/>
</dbReference>
<keyword evidence="3" id="KW-1185">Reference proteome</keyword>
<dbReference type="AlphaFoldDB" id="A0A243WFB9"/>
<keyword evidence="2" id="KW-0347">Helicase</keyword>
<keyword evidence="2" id="KW-0547">Nucleotide-binding</keyword>
<dbReference type="EMBL" id="MTSE01000005">
    <property type="protein sequence ID" value="OUJ73827.1"/>
    <property type="molecule type" value="Genomic_DNA"/>
</dbReference>
<dbReference type="InterPro" id="IPR012544">
    <property type="entry name" value="PHb"/>
</dbReference>
<dbReference type="SUPFAM" id="SSF50729">
    <property type="entry name" value="PH domain-like"/>
    <property type="match status" value="1"/>
</dbReference>
<protein>
    <submittedName>
        <fullName evidence="2">Helicase</fullName>
    </submittedName>
</protein>
<dbReference type="PANTHER" id="PTHR35796:SF3">
    <property type="entry name" value="BHLH DOMAIN-CONTAINING PROTEIN"/>
    <property type="match status" value="1"/>
</dbReference>
<reference evidence="2 3" key="1">
    <citation type="submission" date="2017-01" db="EMBL/GenBank/DDBJ databases">
        <title>A new Hymenobacter.</title>
        <authorList>
            <person name="Liang Y."/>
            <person name="Feng F."/>
        </authorList>
    </citation>
    <scope>NUCLEOTIDE SEQUENCE [LARGE SCALE GENOMIC DNA]</scope>
    <source>
        <strain evidence="2">MIMBbqt21</strain>
    </source>
</reference>